<dbReference type="HOGENOM" id="CLU_119035_0_0_3"/>
<accession>K9WN32</accession>
<dbReference type="Proteomes" id="UP000010471">
    <property type="component" value="Chromosome"/>
</dbReference>
<dbReference type="AlphaFoldDB" id="K9WN32"/>
<dbReference type="OrthoDB" id="461096at2"/>
<sequence>MEPIPFDSDDLLVVNSRRRNGLILYKRYHAEFAGPGAAVGGFIDHDCKLALPLGNFSLIRPESAEDRQRAYALRRQWIRLTKQITDNPVPVKRAQQILTQFEYYFDSETISQLPDEALALLVGVLPHTIRMARDLET</sequence>
<proteinExistence type="predicted"/>
<protein>
    <submittedName>
        <fullName evidence="1">Uncharacterized protein</fullName>
    </submittedName>
</protein>
<dbReference type="STRING" id="1173027.Mic7113_5574"/>
<dbReference type="PATRIC" id="fig|1173027.3.peg.6174"/>
<dbReference type="EMBL" id="CP003630">
    <property type="protein sequence ID" value="AFZ21206.1"/>
    <property type="molecule type" value="Genomic_DNA"/>
</dbReference>
<evidence type="ECO:0000313" key="1">
    <source>
        <dbReference type="EMBL" id="AFZ21206.1"/>
    </source>
</evidence>
<dbReference type="eggNOG" id="ENOG50324PR">
    <property type="taxonomic scope" value="Bacteria"/>
</dbReference>
<gene>
    <name evidence="1" type="ORF">Mic7113_5574</name>
</gene>
<organism evidence="1 2">
    <name type="scientific">Allocoleopsis franciscana PCC 7113</name>
    <dbReference type="NCBI Taxonomy" id="1173027"/>
    <lineage>
        <taxon>Bacteria</taxon>
        <taxon>Bacillati</taxon>
        <taxon>Cyanobacteriota</taxon>
        <taxon>Cyanophyceae</taxon>
        <taxon>Coleofasciculales</taxon>
        <taxon>Coleofasciculaceae</taxon>
        <taxon>Allocoleopsis</taxon>
        <taxon>Allocoleopsis franciscana</taxon>
    </lineage>
</organism>
<keyword evidence="2" id="KW-1185">Reference proteome</keyword>
<name>K9WN32_9CYAN</name>
<evidence type="ECO:0000313" key="2">
    <source>
        <dbReference type="Proteomes" id="UP000010471"/>
    </source>
</evidence>
<reference evidence="1 2" key="1">
    <citation type="submission" date="2012-06" db="EMBL/GenBank/DDBJ databases">
        <title>Finished chromosome of genome of Microcoleus sp. PCC 7113.</title>
        <authorList>
            <consortium name="US DOE Joint Genome Institute"/>
            <person name="Gugger M."/>
            <person name="Coursin T."/>
            <person name="Rippka R."/>
            <person name="Tandeau De Marsac N."/>
            <person name="Huntemann M."/>
            <person name="Wei C.-L."/>
            <person name="Han J."/>
            <person name="Detter J.C."/>
            <person name="Han C."/>
            <person name="Tapia R."/>
            <person name="Chen A."/>
            <person name="Kyrpides N."/>
            <person name="Mavromatis K."/>
            <person name="Markowitz V."/>
            <person name="Szeto E."/>
            <person name="Ivanova N."/>
            <person name="Pagani I."/>
            <person name="Pati A."/>
            <person name="Goodwin L."/>
            <person name="Nordberg H.P."/>
            <person name="Cantor M.N."/>
            <person name="Hua S.X."/>
            <person name="Woyke T."/>
            <person name="Kerfeld C.A."/>
        </authorList>
    </citation>
    <scope>NUCLEOTIDE SEQUENCE [LARGE SCALE GENOMIC DNA]</scope>
    <source>
        <strain evidence="1 2">PCC 7113</strain>
    </source>
</reference>
<dbReference type="KEGG" id="mic:Mic7113_5574"/>